<evidence type="ECO:0008006" key="8">
    <source>
        <dbReference type="Google" id="ProtNLM"/>
    </source>
</evidence>
<dbReference type="Gene3D" id="3.30.2180.10">
    <property type="entry name" value="ATP12-like"/>
    <property type="match status" value="1"/>
</dbReference>
<name>A0AAD6VPB8_9AGAR</name>
<reference evidence="6" key="1">
    <citation type="submission" date="2023-03" db="EMBL/GenBank/DDBJ databases">
        <title>Massive genome expansion in bonnet fungi (Mycena s.s.) driven by repeated elements and novel gene families across ecological guilds.</title>
        <authorList>
            <consortium name="Lawrence Berkeley National Laboratory"/>
            <person name="Harder C.B."/>
            <person name="Miyauchi S."/>
            <person name="Viragh M."/>
            <person name="Kuo A."/>
            <person name="Thoen E."/>
            <person name="Andreopoulos B."/>
            <person name="Lu D."/>
            <person name="Skrede I."/>
            <person name="Drula E."/>
            <person name="Henrissat B."/>
            <person name="Morin E."/>
            <person name="Kohler A."/>
            <person name="Barry K."/>
            <person name="LaButti K."/>
            <person name="Morin E."/>
            <person name="Salamov A."/>
            <person name="Lipzen A."/>
            <person name="Mereny Z."/>
            <person name="Hegedus B."/>
            <person name="Baldrian P."/>
            <person name="Stursova M."/>
            <person name="Weitz H."/>
            <person name="Taylor A."/>
            <person name="Grigoriev I.V."/>
            <person name="Nagy L.G."/>
            <person name="Martin F."/>
            <person name="Kauserud H."/>
        </authorList>
    </citation>
    <scope>NUCLEOTIDE SEQUENCE</scope>
    <source>
        <strain evidence="6">9144</strain>
    </source>
</reference>
<comment type="similarity">
    <text evidence="2">Belongs to the ATP12 family.</text>
</comment>
<comment type="caution">
    <text evidence="6">The sequence shown here is derived from an EMBL/GenBank/DDBJ whole genome shotgun (WGS) entry which is preliminary data.</text>
</comment>
<dbReference type="SUPFAM" id="SSF160909">
    <property type="entry name" value="ATP12-like"/>
    <property type="match status" value="1"/>
</dbReference>
<dbReference type="PANTHER" id="PTHR21013:SF10">
    <property type="entry name" value="ATP SYNTHASE MITOCHONDRIAL F1 COMPLEX ASSEMBLY FACTOR 2"/>
    <property type="match status" value="1"/>
</dbReference>
<evidence type="ECO:0000256" key="2">
    <source>
        <dbReference type="ARBA" id="ARBA00008231"/>
    </source>
</evidence>
<dbReference type="EMBL" id="JARJCW010000011">
    <property type="protein sequence ID" value="KAJ7219136.1"/>
    <property type="molecule type" value="Genomic_DNA"/>
</dbReference>
<dbReference type="AlphaFoldDB" id="A0AAD6VPB8"/>
<dbReference type="GO" id="GO:0005739">
    <property type="term" value="C:mitochondrion"/>
    <property type="evidence" value="ECO:0007669"/>
    <property type="project" value="UniProtKB-SubCell"/>
</dbReference>
<keyword evidence="4" id="KW-0496">Mitochondrion</keyword>
<dbReference type="GO" id="GO:0033615">
    <property type="term" value="P:mitochondrial proton-transporting ATP synthase complex assembly"/>
    <property type="evidence" value="ECO:0007669"/>
    <property type="project" value="TreeGrafter"/>
</dbReference>
<evidence type="ECO:0000256" key="4">
    <source>
        <dbReference type="ARBA" id="ARBA00023128"/>
    </source>
</evidence>
<evidence type="ECO:0000256" key="1">
    <source>
        <dbReference type="ARBA" id="ARBA00004173"/>
    </source>
</evidence>
<keyword evidence="3" id="KW-0809">Transit peptide</keyword>
<evidence type="ECO:0000256" key="3">
    <source>
        <dbReference type="ARBA" id="ARBA00022946"/>
    </source>
</evidence>
<comment type="subcellular location">
    <subcellularLocation>
        <location evidence="1">Mitochondrion</location>
    </subcellularLocation>
</comment>
<evidence type="ECO:0000313" key="6">
    <source>
        <dbReference type="EMBL" id="KAJ7219136.1"/>
    </source>
</evidence>
<dbReference type="PANTHER" id="PTHR21013">
    <property type="entry name" value="ATP SYNTHASE MITOCHONDRIAL F1 COMPLEX ASSEMBLY FACTOR 2/ATP12 PROTEIN, MITOCHONDRIAL PRECURSOR"/>
    <property type="match status" value="1"/>
</dbReference>
<proteinExistence type="inferred from homology"/>
<dbReference type="InterPro" id="IPR023335">
    <property type="entry name" value="ATP12_ortho_dom_sf"/>
</dbReference>
<dbReference type="InterPro" id="IPR042272">
    <property type="entry name" value="ATP12_ATP_synth-F1-assembly_N"/>
</dbReference>
<organism evidence="6 7">
    <name type="scientific">Mycena pura</name>
    <dbReference type="NCBI Taxonomy" id="153505"/>
    <lineage>
        <taxon>Eukaryota</taxon>
        <taxon>Fungi</taxon>
        <taxon>Dikarya</taxon>
        <taxon>Basidiomycota</taxon>
        <taxon>Agaricomycotina</taxon>
        <taxon>Agaricomycetes</taxon>
        <taxon>Agaricomycetidae</taxon>
        <taxon>Agaricales</taxon>
        <taxon>Marasmiineae</taxon>
        <taxon>Mycenaceae</taxon>
        <taxon>Mycena</taxon>
    </lineage>
</organism>
<protein>
    <recommendedName>
        <fullName evidence="8">ATP12-domain-containing protein</fullName>
    </recommendedName>
</protein>
<dbReference type="Proteomes" id="UP001219525">
    <property type="component" value="Unassembled WGS sequence"/>
</dbReference>
<accession>A0AAD6VPB8</accession>
<dbReference type="Pfam" id="PF07542">
    <property type="entry name" value="ATP12"/>
    <property type="match status" value="1"/>
</dbReference>
<evidence type="ECO:0000313" key="7">
    <source>
        <dbReference type="Proteomes" id="UP001219525"/>
    </source>
</evidence>
<sequence>MQNFRLSRRWVASSRRWQSSTTYNRPPLTDTNRTEATLKRFWKTVSVGKRDDSYTVMLDDRPLRTPSGNVLVLPPGKALVANLIAVEWESQETVIKHHALPMTSLVSRAIDSMADKSTRAEVRQALLQYLDTDTICFYEDYPPQLVELQARHWDPILAWARSTFNIELQAFNSVLFGSQPNETKSKMDHVLSSLNHWEMAAMERATYATKSFLIGLALVQKHLSVEQASLAAQVEVASQIQRWGEVEDTHDVDFHDIRRQLGSAACLLSSVTMHETRTSP</sequence>
<evidence type="ECO:0000256" key="5">
    <source>
        <dbReference type="ARBA" id="ARBA00023186"/>
    </source>
</evidence>
<keyword evidence="7" id="KW-1185">Reference proteome</keyword>
<gene>
    <name evidence="6" type="ORF">GGX14DRAFT_434756</name>
</gene>
<keyword evidence="5" id="KW-0143">Chaperone</keyword>
<dbReference type="Gene3D" id="1.10.3580.10">
    <property type="entry name" value="ATP12 ATPase"/>
    <property type="match status" value="1"/>
</dbReference>
<dbReference type="InterPro" id="IPR011419">
    <property type="entry name" value="ATP12_ATP_synth-F1-assembly"/>
</dbReference>